<organism evidence="2">
    <name type="scientific">uncultured marine group II/III euryarchaeote AD1000_61_A07</name>
    <dbReference type="NCBI Taxonomy" id="1457792"/>
    <lineage>
        <taxon>Archaea</taxon>
        <taxon>Methanobacteriati</taxon>
        <taxon>Methanobacteriota</taxon>
        <taxon>environmental samples</taxon>
    </lineage>
</organism>
<proteinExistence type="predicted"/>
<evidence type="ECO:0000313" key="2">
    <source>
        <dbReference type="EMBL" id="AIE95282.1"/>
    </source>
</evidence>
<feature type="transmembrane region" description="Helical" evidence="1">
    <location>
        <begin position="43"/>
        <end position="62"/>
    </location>
</feature>
<keyword evidence="1" id="KW-1133">Transmembrane helix</keyword>
<keyword evidence="1" id="KW-0472">Membrane</keyword>
<dbReference type="InterPro" id="IPR013783">
    <property type="entry name" value="Ig-like_fold"/>
</dbReference>
<protein>
    <submittedName>
        <fullName evidence="2">Uncharacterized protein</fullName>
    </submittedName>
</protein>
<accession>A0A075G071</accession>
<dbReference type="Gene3D" id="2.60.40.10">
    <property type="entry name" value="Immunoglobulins"/>
    <property type="match status" value="1"/>
</dbReference>
<sequence>MGLFVRIYTEFVAKKKKKEEPVFEFSEFNKEEYIKNDFRDSKVAFVAIPFGILIAVITHYMLSSGISTRIAMMVGFTSPILLIKIVPFVVKMDEFPIKKMFAPAITSIFTWLGAFILLSNPPFLDIASPVIEEFEIYEYDGNTWNEMNKENDEYLVPENSEFTITVLVLDNDEVEDVQFTIHSDNGEFIPVEMDDEFPNGYENRWQYQHDGLNAGEYTIKITATDAEDNVEEITKKFTVS</sequence>
<keyword evidence="1" id="KW-0812">Transmembrane</keyword>
<feature type="transmembrane region" description="Helical" evidence="1">
    <location>
        <begin position="101"/>
        <end position="118"/>
    </location>
</feature>
<feature type="transmembrane region" description="Helical" evidence="1">
    <location>
        <begin position="68"/>
        <end position="89"/>
    </location>
</feature>
<reference evidence="2" key="1">
    <citation type="journal article" date="2014" name="Genome Biol. Evol.">
        <title>Pangenome evidence for extensive interdomain horizontal transfer affecting lineage core and shell genes in uncultured planktonic thaumarchaeota and euryarchaeota.</title>
        <authorList>
            <person name="Deschamps P."/>
            <person name="Zivanovic Y."/>
            <person name="Moreira D."/>
            <person name="Rodriguez-Valera F."/>
            <person name="Lopez-Garcia P."/>
        </authorList>
    </citation>
    <scope>NUCLEOTIDE SEQUENCE</scope>
</reference>
<dbReference type="AlphaFoldDB" id="A0A075G071"/>
<name>A0A075G071_9EURY</name>
<evidence type="ECO:0000256" key="1">
    <source>
        <dbReference type="SAM" id="Phobius"/>
    </source>
</evidence>
<dbReference type="EMBL" id="KF900445">
    <property type="protein sequence ID" value="AIE95282.1"/>
    <property type="molecule type" value="Genomic_DNA"/>
</dbReference>